<sequence>MIAVTARRADLLRYGRAHHLGQMALGFAAATAVACWAGNSDLVLPAANGNGWTEMASTAATAIPFAVFAAGSLHSAMASLEQAAGGRLLKAELVHFAGALLLAAALIGTATAATGSAGGAAEAVRNLILYAGFALVSGRLFGRSLSWIVPLAGFVVVDFWGSDGVHPYWWAWQFHVYDSAWSWVAAGACLACGLAALLLPPRPLTGTARSLWPAR</sequence>
<evidence type="ECO:0000313" key="3">
    <source>
        <dbReference type="Proteomes" id="UP000605992"/>
    </source>
</evidence>
<dbReference type="AlphaFoldDB" id="A0A8J4DEC8"/>
<dbReference type="PROSITE" id="PS51257">
    <property type="entry name" value="PROKAR_LIPOPROTEIN"/>
    <property type="match status" value="1"/>
</dbReference>
<feature type="transmembrane region" description="Helical" evidence="1">
    <location>
        <begin position="92"/>
        <end position="113"/>
    </location>
</feature>
<dbReference type="EMBL" id="BOOR01000072">
    <property type="protein sequence ID" value="GII58846.1"/>
    <property type="molecule type" value="Genomic_DNA"/>
</dbReference>
<accession>A0A8J4DEC8</accession>
<feature type="transmembrane region" description="Helical" evidence="1">
    <location>
        <begin position="144"/>
        <end position="160"/>
    </location>
</feature>
<reference evidence="2" key="1">
    <citation type="submission" date="2021-01" db="EMBL/GenBank/DDBJ databases">
        <title>Whole genome shotgun sequence of Planotetraspora thailandica NBRC 104271.</title>
        <authorList>
            <person name="Komaki H."/>
            <person name="Tamura T."/>
        </authorList>
    </citation>
    <scope>NUCLEOTIDE SEQUENCE</scope>
    <source>
        <strain evidence="2">NBRC 104271</strain>
    </source>
</reference>
<proteinExistence type="predicted"/>
<feature type="transmembrane region" description="Helical" evidence="1">
    <location>
        <begin position="180"/>
        <end position="199"/>
    </location>
</feature>
<feature type="transmembrane region" description="Helical" evidence="1">
    <location>
        <begin position="119"/>
        <end position="137"/>
    </location>
</feature>
<organism evidence="2 3">
    <name type="scientific">Planotetraspora thailandica</name>
    <dbReference type="NCBI Taxonomy" id="487172"/>
    <lineage>
        <taxon>Bacteria</taxon>
        <taxon>Bacillati</taxon>
        <taxon>Actinomycetota</taxon>
        <taxon>Actinomycetes</taxon>
        <taxon>Streptosporangiales</taxon>
        <taxon>Streptosporangiaceae</taxon>
        <taxon>Planotetraspora</taxon>
    </lineage>
</organism>
<dbReference type="Proteomes" id="UP000605992">
    <property type="component" value="Unassembled WGS sequence"/>
</dbReference>
<evidence type="ECO:0000313" key="2">
    <source>
        <dbReference type="EMBL" id="GII58846.1"/>
    </source>
</evidence>
<evidence type="ECO:0000256" key="1">
    <source>
        <dbReference type="SAM" id="Phobius"/>
    </source>
</evidence>
<keyword evidence="1" id="KW-1133">Transmembrane helix</keyword>
<keyword evidence="1" id="KW-0472">Membrane</keyword>
<keyword evidence="3" id="KW-1185">Reference proteome</keyword>
<feature type="transmembrane region" description="Helical" evidence="1">
    <location>
        <begin position="20"/>
        <end position="39"/>
    </location>
</feature>
<gene>
    <name evidence="2" type="ORF">Pth03_72350</name>
</gene>
<protein>
    <submittedName>
        <fullName evidence="2">Uncharacterized protein</fullName>
    </submittedName>
</protein>
<feature type="transmembrane region" description="Helical" evidence="1">
    <location>
        <begin position="59"/>
        <end position="80"/>
    </location>
</feature>
<name>A0A8J4DEC8_9ACTN</name>
<keyword evidence="1" id="KW-0812">Transmembrane</keyword>
<comment type="caution">
    <text evidence="2">The sequence shown here is derived from an EMBL/GenBank/DDBJ whole genome shotgun (WGS) entry which is preliminary data.</text>
</comment>